<dbReference type="Pfam" id="PF09902">
    <property type="entry name" value="DUF2129"/>
    <property type="match status" value="1"/>
</dbReference>
<protein>
    <recommendedName>
        <fullName evidence="4">DUF2129 domain-containing protein</fullName>
    </recommendedName>
</protein>
<proteinExistence type="predicted"/>
<dbReference type="EMBL" id="JQCQ01000008">
    <property type="protein sequence ID" value="KRO25596.1"/>
    <property type="molecule type" value="Genomic_DNA"/>
</dbReference>
<organism evidence="2 3">
    <name type="scientific">Pediococcus argentinicus</name>
    <dbReference type="NCBI Taxonomy" id="480391"/>
    <lineage>
        <taxon>Bacteria</taxon>
        <taxon>Bacillati</taxon>
        <taxon>Bacillota</taxon>
        <taxon>Bacilli</taxon>
        <taxon>Lactobacillales</taxon>
        <taxon>Lactobacillaceae</taxon>
        <taxon>Pediococcus</taxon>
    </lineage>
</organism>
<evidence type="ECO:0000313" key="2">
    <source>
        <dbReference type="EMBL" id="KRO25596.1"/>
    </source>
</evidence>
<comment type="caution">
    <text evidence="2">The sequence shown here is derived from an EMBL/GenBank/DDBJ whole genome shotgun (WGS) entry which is preliminary data.</text>
</comment>
<dbReference type="InterPro" id="IPR016979">
    <property type="entry name" value="DUF2129"/>
</dbReference>
<keyword evidence="3" id="KW-1185">Reference proteome</keyword>
<evidence type="ECO:0008006" key="4">
    <source>
        <dbReference type="Google" id="ProtNLM"/>
    </source>
</evidence>
<dbReference type="PATRIC" id="fig|480391.4.peg.1713"/>
<keyword evidence="1" id="KW-0963">Cytoplasm</keyword>
<dbReference type="AlphaFoldDB" id="A0A0R2NJS6"/>
<gene>
    <name evidence="2" type="ORF">IV88_GL001676</name>
</gene>
<accession>A0A0R2NJS6</accession>
<evidence type="ECO:0000313" key="3">
    <source>
        <dbReference type="Proteomes" id="UP000051249"/>
    </source>
</evidence>
<sequence>MKRASNLKKYGSLQYVSKSLKYAVLYTDRVNALPTVKQIKKLPFVKTAYLSPRVDLKVNYRESDSTETVED</sequence>
<name>A0A0R2NJS6_9LACO</name>
<evidence type="ECO:0000256" key="1">
    <source>
        <dbReference type="ARBA" id="ARBA00022490"/>
    </source>
</evidence>
<dbReference type="Proteomes" id="UP000051249">
    <property type="component" value="Unassembled WGS sequence"/>
</dbReference>
<reference evidence="2 3" key="1">
    <citation type="journal article" date="2015" name="Genome Announc.">
        <title>Expanding the biotechnology potential of lactobacilli through comparative genomics of 213 strains and associated genera.</title>
        <authorList>
            <person name="Sun Z."/>
            <person name="Harris H.M."/>
            <person name="McCann A."/>
            <person name="Guo C."/>
            <person name="Argimon S."/>
            <person name="Zhang W."/>
            <person name="Yang X."/>
            <person name="Jeffery I.B."/>
            <person name="Cooney J.C."/>
            <person name="Kagawa T.F."/>
            <person name="Liu W."/>
            <person name="Song Y."/>
            <person name="Salvetti E."/>
            <person name="Wrobel A."/>
            <person name="Rasinkangas P."/>
            <person name="Parkhill J."/>
            <person name="Rea M.C."/>
            <person name="O'Sullivan O."/>
            <person name="Ritari J."/>
            <person name="Douillard F.P."/>
            <person name="Paul Ross R."/>
            <person name="Yang R."/>
            <person name="Briner A.E."/>
            <person name="Felis G.E."/>
            <person name="de Vos W.M."/>
            <person name="Barrangou R."/>
            <person name="Klaenhammer T.R."/>
            <person name="Caufield P.W."/>
            <person name="Cui Y."/>
            <person name="Zhang H."/>
            <person name="O'Toole P.W."/>
        </authorList>
    </citation>
    <scope>NUCLEOTIDE SEQUENCE [LARGE SCALE GENOMIC DNA]</scope>
    <source>
        <strain evidence="2 3">DSM 23026</strain>
    </source>
</reference>